<protein>
    <submittedName>
        <fullName evidence="2">Cyclic nucleotide-binding domain-containing protein</fullName>
    </submittedName>
</protein>
<reference evidence="2 3" key="1">
    <citation type="submission" date="2019-05" db="EMBL/GenBank/DDBJ databases">
        <title>Panacibacter sp. strain 17mud1-8 Genome sequencing and assembly.</title>
        <authorList>
            <person name="Chhetri G."/>
        </authorList>
    </citation>
    <scope>NUCLEOTIDE SEQUENCE [LARGE SCALE GENOMIC DNA]</scope>
    <source>
        <strain evidence="2 3">17mud1-8</strain>
    </source>
</reference>
<evidence type="ECO:0000313" key="2">
    <source>
        <dbReference type="EMBL" id="TKK67124.1"/>
    </source>
</evidence>
<dbReference type="AlphaFoldDB" id="A0A4U3KZ84"/>
<dbReference type="Pfam" id="PF00027">
    <property type="entry name" value="cNMP_binding"/>
    <property type="match status" value="1"/>
</dbReference>
<dbReference type="Gene3D" id="2.60.120.10">
    <property type="entry name" value="Jelly Rolls"/>
    <property type="match status" value="1"/>
</dbReference>
<accession>A0A4U3KZ84</accession>
<evidence type="ECO:0000259" key="1">
    <source>
        <dbReference type="SMART" id="SM00100"/>
    </source>
</evidence>
<dbReference type="InterPro" id="IPR018490">
    <property type="entry name" value="cNMP-bd_dom_sf"/>
</dbReference>
<dbReference type="OrthoDB" id="1044733at2"/>
<dbReference type="EMBL" id="SZQL01000012">
    <property type="protein sequence ID" value="TKK67124.1"/>
    <property type="molecule type" value="Genomic_DNA"/>
</dbReference>
<sequence>MCASIFDCFENYIRNHSLFSDEEIATIKSLAIPKRLKKKQYLLRQGSVCRFHTFVCSGCLRSYRIDDKGNEHIFNLSPANHWVCDRVSLVTDTPSNEFIDALEDSTIIQLSADSFKTLLKDIPNFNALYTKIITDDCGTSRDRIYMMLSHQAEERYRQFIRRFPQLHERLPVYMIASYIGDFADIDHSISLQADHCISEQIDQVISL</sequence>
<dbReference type="CDD" id="cd00038">
    <property type="entry name" value="CAP_ED"/>
    <property type="match status" value="1"/>
</dbReference>
<dbReference type="SUPFAM" id="SSF51206">
    <property type="entry name" value="cAMP-binding domain-like"/>
    <property type="match status" value="1"/>
</dbReference>
<evidence type="ECO:0000313" key="3">
    <source>
        <dbReference type="Proteomes" id="UP000305848"/>
    </source>
</evidence>
<dbReference type="SMART" id="SM00100">
    <property type="entry name" value="cNMP"/>
    <property type="match status" value="1"/>
</dbReference>
<dbReference type="Proteomes" id="UP000305848">
    <property type="component" value="Unassembled WGS sequence"/>
</dbReference>
<keyword evidence="3" id="KW-1185">Reference proteome</keyword>
<feature type="domain" description="Cyclic nucleotide-binding" evidence="1">
    <location>
        <begin position="15"/>
        <end position="134"/>
    </location>
</feature>
<proteinExistence type="predicted"/>
<name>A0A4U3KZ84_9BACT</name>
<gene>
    <name evidence="2" type="ORF">FC093_14640</name>
</gene>
<dbReference type="InterPro" id="IPR014710">
    <property type="entry name" value="RmlC-like_jellyroll"/>
</dbReference>
<comment type="caution">
    <text evidence="2">The sequence shown here is derived from an EMBL/GenBank/DDBJ whole genome shotgun (WGS) entry which is preliminary data.</text>
</comment>
<dbReference type="InterPro" id="IPR000595">
    <property type="entry name" value="cNMP-bd_dom"/>
</dbReference>
<organism evidence="2 3">
    <name type="scientific">Ilyomonas limi</name>
    <dbReference type="NCBI Taxonomy" id="2575867"/>
    <lineage>
        <taxon>Bacteria</taxon>
        <taxon>Pseudomonadati</taxon>
        <taxon>Bacteroidota</taxon>
        <taxon>Chitinophagia</taxon>
        <taxon>Chitinophagales</taxon>
        <taxon>Chitinophagaceae</taxon>
        <taxon>Ilyomonas</taxon>
    </lineage>
</organism>